<dbReference type="AlphaFoldDB" id="A0A9P0K928"/>
<sequence>MYRTDIMMKLVAIVLVLLVIGYSAKSEKSDREGGCLQAKSAAEAFECGAGKTLKFFDNLESRQKLQLLPGITLLSSSNSSEIGRALEQLRHLPNNPSERRDKLMELVLGAVSRFTSGRTLQLNLDKLTRENLARAIEEGRGKDKKSPMPWVIAGIGLVLLLVPAALGVLAVLATKALVVGKMSLLLSLISFAQYFFASSGGKNVVPSVYATKYVGTYGPPADNGWNGYEPGPAYRRSFAVRTEDSTYANQ</sequence>
<dbReference type="PANTHER" id="PTHR21879:SF17">
    <property type="entry name" value="LD24139P"/>
    <property type="match status" value="1"/>
</dbReference>
<evidence type="ECO:0000256" key="1">
    <source>
        <dbReference type="SAM" id="Phobius"/>
    </source>
</evidence>
<proteinExistence type="predicted"/>
<dbReference type="PANTHER" id="PTHR21879">
    <property type="entry name" value="FI03362P-RELATED-RELATED"/>
    <property type="match status" value="1"/>
</dbReference>
<dbReference type="EMBL" id="CAKOFQ010006730">
    <property type="protein sequence ID" value="CAH1966024.1"/>
    <property type="molecule type" value="Genomic_DNA"/>
</dbReference>
<evidence type="ECO:0000313" key="3">
    <source>
        <dbReference type="Proteomes" id="UP001152888"/>
    </source>
</evidence>
<dbReference type="Proteomes" id="UP001152888">
    <property type="component" value="Unassembled WGS sequence"/>
</dbReference>
<reference evidence="2" key="1">
    <citation type="submission" date="2022-03" db="EMBL/GenBank/DDBJ databases">
        <authorList>
            <person name="Sayadi A."/>
        </authorList>
    </citation>
    <scope>NUCLEOTIDE SEQUENCE</scope>
</reference>
<dbReference type="Pfam" id="PF07898">
    <property type="entry name" value="DUF1676"/>
    <property type="match status" value="1"/>
</dbReference>
<comment type="caution">
    <text evidence="2">The sequence shown here is derived from an EMBL/GenBank/DDBJ whole genome shotgun (WGS) entry which is preliminary data.</text>
</comment>
<protein>
    <submittedName>
        <fullName evidence="2">Uncharacterized protein</fullName>
    </submittedName>
</protein>
<dbReference type="GO" id="GO:0016020">
    <property type="term" value="C:membrane"/>
    <property type="evidence" value="ECO:0007669"/>
    <property type="project" value="TreeGrafter"/>
</dbReference>
<keyword evidence="1" id="KW-0812">Transmembrane</keyword>
<keyword evidence="1" id="KW-0472">Membrane</keyword>
<keyword evidence="3" id="KW-1185">Reference proteome</keyword>
<evidence type="ECO:0000313" key="2">
    <source>
        <dbReference type="EMBL" id="CAH1966024.1"/>
    </source>
</evidence>
<gene>
    <name evidence="2" type="ORF">ACAOBT_LOCUS6623</name>
</gene>
<feature type="transmembrane region" description="Helical" evidence="1">
    <location>
        <begin position="150"/>
        <end position="172"/>
    </location>
</feature>
<keyword evidence="1" id="KW-1133">Transmembrane helix</keyword>
<feature type="transmembrane region" description="Helical" evidence="1">
    <location>
        <begin position="178"/>
        <end position="197"/>
    </location>
</feature>
<feature type="transmembrane region" description="Helical" evidence="1">
    <location>
        <begin position="6"/>
        <end position="24"/>
    </location>
</feature>
<name>A0A9P0K928_ACAOB</name>
<dbReference type="OrthoDB" id="6756453at2759"/>
<dbReference type="InterPro" id="IPR012464">
    <property type="entry name" value="DUF1676"/>
</dbReference>
<organism evidence="2 3">
    <name type="scientific">Acanthoscelides obtectus</name>
    <name type="common">Bean weevil</name>
    <name type="synonym">Bruchus obtectus</name>
    <dbReference type="NCBI Taxonomy" id="200917"/>
    <lineage>
        <taxon>Eukaryota</taxon>
        <taxon>Metazoa</taxon>
        <taxon>Ecdysozoa</taxon>
        <taxon>Arthropoda</taxon>
        <taxon>Hexapoda</taxon>
        <taxon>Insecta</taxon>
        <taxon>Pterygota</taxon>
        <taxon>Neoptera</taxon>
        <taxon>Endopterygota</taxon>
        <taxon>Coleoptera</taxon>
        <taxon>Polyphaga</taxon>
        <taxon>Cucujiformia</taxon>
        <taxon>Chrysomeloidea</taxon>
        <taxon>Chrysomelidae</taxon>
        <taxon>Bruchinae</taxon>
        <taxon>Bruchini</taxon>
        <taxon>Acanthoscelides</taxon>
    </lineage>
</organism>
<accession>A0A9P0K928</accession>